<dbReference type="InterPro" id="IPR034660">
    <property type="entry name" value="DinB/YfiT-like"/>
</dbReference>
<name>A0ABV2UJ31_9ACTN</name>
<sequence>MASHTPSARDLLDRHAEALQLFTDRVHAVRDDQWSASTPCTEWSVRDLVTHLTTEQLWVPSLVTEGRTVAEVGDAFDGDVLGDDPVTVWDRAAAEAREAFAAPGALKRTVSLSYGDSAADAYCAQMVSDAVVHSWDLSRAIGADERLPEDLVEFTRREVGPYVESLSQTGLFAPPVKSGKDADPQTELLALLGRQV</sequence>
<gene>
    <name evidence="2" type="ORF">ABZV61_34915</name>
</gene>
<dbReference type="NCBIfam" id="TIGR03086">
    <property type="entry name" value="TIGR03086 family metal-binding protein"/>
    <property type="match status" value="1"/>
</dbReference>
<evidence type="ECO:0000313" key="3">
    <source>
        <dbReference type="Proteomes" id="UP001550044"/>
    </source>
</evidence>
<dbReference type="InterPro" id="IPR017517">
    <property type="entry name" value="Maleyloyr_isom"/>
</dbReference>
<dbReference type="EMBL" id="JBEXIP010000045">
    <property type="protein sequence ID" value="MET8437859.1"/>
    <property type="molecule type" value="Genomic_DNA"/>
</dbReference>
<reference evidence="2 3" key="1">
    <citation type="submission" date="2024-06" db="EMBL/GenBank/DDBJ databases">
        <title>The Natural Products Discovery Center: Release of the First 8490 Sequenced Strains for Exploring Actinobacteria Biosynthetic Diversity.</title>
        <authorList>
            <person name="Kalkreuter E."/>
            <person name="Kautsar S.A."/>
            <person name="Yang D."/>
            <person name="Bader C.D."/>
            <person name="Teijaro C.N."/>
            <person name="Fluegel L."/>
            <person name="Davis C.M."/>
            <person name="Simpson J.R."/>
            <person name="Lauterbach L."/>
            <person name="Steele A.D."/>
            <person name="Gui C."/>
            <person name="Meng S."/>
            <person name="Li G."/>
            <person name="Viehrig K."/>
            <person name="Ye F."/>
            <person name="Su P."/>
            <person name="Kiefer A.F."/>
            <person name="Nichols A."/>
            <person name="Cepeda A.J."/>
            <person name="Yan W."/>
            <person name="Fan B."/>
            <person name="Jiang Y."/>
            <person name="Adhikari A."/>
            <person name="Zheng C.-J."/>
            <person name="Schuster L."/>
            <person name="Cowan T.M."/>
            <person name="Smanski M.J."/>
            <person name="Chevrette M.G."/>
            <person name="De Carvalho L.P.S."/>
            <person name="Shen B."/>
        </authorList>
    </citation>
    <scope>NUCLEOTIDE SEQUENCE [LARGE SCALE GENOMIC DNA]</scope>
    <source>
        <strain evidence="2 3">NPDC005137</strain>
    </source>
</reference>
<dbReference type="SUPFAM" id="SSF109854">
    <property type="entry name" value="DinB/YfiT-like putative metalloenzymes"/>
    <property type="match status" value="1"/>
</dbReference>
<keyword evidence="3" id="KW-1185">Reference proteome</keyword>
<comment type="caution">
    <text evidence="2">The sequence shown here is derived from an EMBL/GenBank/DDBJ whole genome shotgun (WGS) entry which is preliminary data.</text>
</comment>
<feature type="domain" description="Mycothiol-dependent maleylpyruvate isomerase metal-binding" evidence="1">
    <location>
        <begin position="17"/>
        <end position="137"/>
    </location>
</feature>
<protein>
    <submittedName>
        <fullName evidence="2">TIGR03086 family metal-binding protein</fullName>
    </submittedName>
</protein>
<evidence type="ECO:0000259" key="1">
    <source>
        <dbReference type="Pfam" id="PF11716"/>
    </source>
</evidence>
<organism evidence="2 3">
    <name type="scientific">Streptomyces sp. 900116325</name>
    <dbReference type="NCBI Taxonomy" id="3154295"/>
    <lineage>
        <taxon>Bacteria</taxon>
        <taxon>Bacillati</taxon>
        <taxon>Actinomycetota</taxon>
        <taxon>Actinomycetes</taxon>
        <taxon>Kitasatosporales</taxon>
        <taxon>Streptomycetaceae</taxon>
        <taxon>Streptomyces</taxon>
    </lineage>
</organism>
<dbReference type="InterPro" id="IPR017520">
    <property type="entry name" value="CHP03086"/>
</dbReference>
<dbReference type="Proteomes" id="UP001550044">
    <property type="component" value="Unassembled WGS sequence"/>
</dbReference>
<dbReference type="InterPro" id="IPR024344">
    <property type="entry name" value="MDMPI_metal-binding"/>
</dbReference>
<dbReference type="RefSeq" id="WP_356504189.1">
    <property type="nucleotide sequence ID" value="NZ_JBEXEF010000031.1"/>
</dbReference>
<proteinExistence type="predicted"/>
<dbReference type="Pfam" id="PF11716">
    <property type="entry name" value="MDMPI_N"/>
    <property type="match status" value="1"/>
</dbReference>
<dbReference type="NCBIfam" id="TIGR03083">
    <property type="entry name" value="maleylpyruvate isomerase family mycothiol-dependent enzyme"/>
    <property type="match status" value="1"/>
</dbReference>
<evidence type="ECO:0000313" key="2">
    <source>
        <dbReference type="EMBL" id="MET8437859.1"/>
    </source>
</evidence>
<accession>A0ABV2UJ31</accession>
<dbReference type="Gene3D" id="1.20.120.450">
    <property type="entry name" value="dinb family like domain"/>
    <property type="match status" value="1"/>
</dbReference>